<dbReference type="PANTHER" id="PTHR34182">
    <property type="entry name" value="PROTEIN-EXPORT MEMBRANE PROTEIN SECG"/>
    <property type="match status" value="1"/>
</dbReference>
<evidence type="ECO:0000256" key="9">
    <source>
        <dbReference type="ARBA" id="ARBA00023136"/>
    </source>
</evidence>
<evidence type="ECO:0000256" key="4">
    <source>
        <dbReference type="ARBA" id="ARBA00022475"/>
    </source>
</evidence>
<dbReference type="PRINTS" id="PR01651">
    <property type="entry name" value="SECGEXPORT"/>
</dbReference>
<keyword evidence="7 10" id="KW-1133">Transmembrane helix</keyword>
<reference evidence="12 13" key="1">
    <citation type="submission" date="2016-10" db="EMBL/GenBank/DDBJ databases">
        <authorList>
            <person name="de Groot N.N."/>
        </authorList>
    </citation>
    <scope>NUCLEOTIDE SEQUENCE [LARGE SCALE GENOMIC DNA]</scope>
    <source>
        <strain evidence="12 13">DSM 21668</strain>
    </source>
</reference>
<sequence length="116" mass="11740">MFTLLIILSIIVAAFLVLIVLIQNPKGGGLSQFTGGSSTQLFGVKKTGDLLEQLTWGFAGAITIFALASVFFLTGQSTGGTVDDGLGSVAPAATAPAPRPVTPATTPTPQPAQPAK</sequence>
<comment type="subcellular location">
    <subcellularLocation>
        <location evidence="1 10">Cell membrane</location>
        <topology evidence="1 10">Multi-pass membrane protein</topology>
    </subcellularLocation>
</comment>
<keyword evidence="4 10" id="KW-1003">Cell membrane</keyword>
<dbReference type="Pfam" id="PF03840">
    <property type="entry name" value="SecG"/>
    <property type="match status" value="1"/>
</dbReference>
<evidence type="ECO:0000256" key="11">
    <source>
        <dbReference type="SAM" id="MobiDB-lite"/>
    </source>
</evidence>
<evidence type="ECO:0000313" key="12">
    <source>
        <dbReference type="EMBL" id="SDL47413.1"/>
    </source>
</evidence>
<gene>
    <name evidence="12" type="ORF">SAMN04488090_0969</name>
</gene>
<name>A0A1G9KDL5_9BACT</name>
<comment type="function">
    <text evidence="10">Involved in protein export. Participates in an early event of protein translocation.</text>
</comment>
<dbReference type="GO" id="GO:0015450">
    <property type="term" value="F:protein-transporting ATPase activity"/>
    <property type="evidence" value="ECO:0007669"/>
    <property type="project" value="UniProtKB-UniRule"/>
</dbReference>
<keyword evidence="5 10" id="KW-0812">Transmembrane</keyword>
<evidence type="ECO:0000256" key="7">
    <source>
        <dbReference type="ARBA" id="ARBA00022989"/>
    </source>
</evidence>
<evidence type="ECO:0000256" key="1">
    <source>
        <dbReference type="ARBA" id="ARBA00004651"/>
    </source>
</evidence>
<dbReference type="GO" id="GO:0043952">
    <property type="term" value="P:protein transport by the Sec complex"/>
    <property type="evidence" value="ECO:0007669"/>
    <property type="project" value="TreeGrafter"/>
</dbReference>
<evidence type="ECO:0000313" key="13">
    <source>
        <dbReference type="Proteomes" id="UP000198901"/>
    </source>
</evidence>
<accession>A0A1G9KDL5</accession>
<dbReference type="InterPro" id="IPR004692">
    <property type="entry name" value="SecG"/>
</dbReference>
<organism evidence="12 13">
    <name type="scientific">Siphonobacter aquaeclarae</name>
    <dbReference type="NCBI Taxonomy" id="563176"/>
    <lineage>
        <taxon>Bacteria</taxon>
        <taxon>Pseudomonadati</taxon>
        <taxon>Bacteroidota</taxon>
        <taxon>Cytophagia</taxon>
        <taxon>Cytophagales</taxon>
        <taxon>Cytophagaceae</taxon>
        <taxon>Siphonobacter</taxon>
    </lineage>
</organism>
<evidence type="ECO:0000256" key="3">
    <source>
        <dbReference type="ARBA" id="ARBA00022448"/>
    </source>
</evidence>
<keyword evidence="8 10" id="KW-0811">Translocation</keyword>
<keyword evidence="13" id="KW-1185">Reference proteome</keyword>
<dbReference type="Proteomes" id="UP000198901">
    <property type="component" value="Unassembled WGS sequence"/>
</dbReference>
<evidence type="ECO:0000256" key="5">
    <source>
        <dbReference type="ARBA" id="ARBA00022692"/>
    </source>
</evidence>
<dbReference type="GO" id="GO:0065002">
    <property type="term" value="P:intracellular protein transmembrane transport"/>
    <property type="evidence" value="ECO:0007669"/>
    <property type="project" value="TreeGrafter"/>
</dbReference>
<feature type="region of interest" description="Disordered" evidence="11">
    <location>
        <begin position="88"/>
        <end position="116"/>
    </location>
</feature>
<dbReference type="EMBL" id="FNGS01000002">
    <property type="protein sequence ID" value="SDL47413.1"/>
    <property type="molecule type" value="Genomic_DNA"/>
</dbReference>
<keyword evidence="6 10" id="KW-0653">Protein transport</keyword>
<comment type="caution">
    <text evidence="10">Lacks conserved residue(s) required for the propagation of feature annotation.</text>
</comment>
<evidence type="ECO:0000256" key="8">
    <source>
        <dbReference type="ARBA" id="ARBA00023010"/>
    </source>
</evidence>
<dbReference type="OrthoDB" id="1122493at2"/>
<dbReference type="PANTHER" id="PTHR34182:SF1">
    <property type="entry name" value="PROTEIN-EXPORT MEMBRANE PROTEIN SECG"/>
    <property type="match status" value="1"/>
</dbReference>
<dbReference type="AlphaFoldDB" id="A0A1G9KDL5"/>
<dbReference type="GO" id="GO:0009306">
    <property type="term" value="P:protein secretion"/>
    <property type="evidence" value="ECO:0007669"/>
    <property type="project" value="UniProtKB-UniRule"/>
</dbReference>
<evidence type="ECO:0000256" key="2">
    <source>
        <dbReference type="ARBA" id="ARBA00008445"/>
    </source>
</evidence>
<keyword evidence="9 10" id="KW-0472">Membrane</keyword>
<keyword evidence="3 10" id="KW-0813">Transport</keyword>
<evidence type="ECO:0000256" key="10">
    <source>
        <dbReference type="RuleBase" id="RU365087"/>
    </source>
</evidence>
<comment type="similarity">
    <text evidence="2 10">Belongs to the SecG family.</text>
</comment>
<protein>
    <recommendedName>
        <fullName evidence="10">Protein-export membrane protein SecG</fullName>
    </recommendedName>
</protein>
<dbReference type="GO" id="GO:0005886">
    <property type="term" value="C:plasma membrane"/>
    <property type="evidence" value="ECO:0007669"/>
    <property type="project" value="UniProtKB-SubCell"/>
</dbReference>
<dbReference type="STRING" id="563176.SAMN04488090_0969"/>
<feature type="transmembrane region" description="Helical" evidence="10">
    <location>
        <begin position="55"/>
        <end position="73"/>
    </location>
</feature>
<dbReference type="RefSeq" id="WP_093198523.1">
    <property type="nucleotide sequence ID" value="NZ_FNGS01000002.1"/>
</dbReference>
<evidence type="ECO:0000256" key="6">
    <source>
        <dbReference type="ARBA" id="ARBA00022927"/>
    </source>
</evidence>
<feature type="compositionally biased region" description="Pro residues" evidence="11">
    <location>
        <begin position="97"/>
        <end position="116"/>
    </location>
</feature>
<dbReference type="NCBIfam" id="TIGR00810">
    <property type="entry name" value="secG"/>
    <property type="match status" value="1"/>
</dbReference>
<proteinExistence type="inferred from homology"/>